<keyword evidence="3" id="KW-1185">Reference proteome</keyword>
<dbReference type="PANTHER" id="PTHR31769">
    <property type="entry name" value="OS07G0462200 PROTEIN-RELATED"/>
    <property type="match status" value="1"/>
</dbReference>
<evidence type="ECO:0000313" key="3">
    <source>
        <dbReference type="Proteomes" id="UP000604825"/>
    </source>
</evidence>
<keyword evidence="1" id="KW-0472">Membrane</keyword>
<name>A0A811RD56_9POAL</name>
<feature type="transmembrane region" description="Helical" evidence="1">
    <location>
        <begin position="6"/>
        <end position="27"/>
    </location>
</feature>
<organism evidence="2 3">
    <name type="scientific">Miscanthus lutarioriparius</name>
    <dbReference type="NCBI Taxonomy" id="422564"/>
    <lineage>
        <taxon>Eukaryota</taxon>
        <taxon>Viridiplantae</taxon>
        <taxon>Streptophyta</taxon>
        <taxon>Embryophyta</taxon>
        <taxon>Tracheophyta</taxon>
        <taxon>Spermatophyta</taxon>
        <taxon>Magnoliopsida</taxon>
        <taxon>Liliopsida</taxon>
        <taxon>Poales</taxon>
        <taxon>Poaceae</taxon>
        <taxon>PACMAD clade</taxon>
        <taxon>Panicoideae</taxon>
        <taxon>Andropogonodae</taxon>
        <taxon>Andropogoneae</taxon>
        <taxon>Saccharinae</taxon>
        <taxon>Miscanthus</taxon>
    </lineage>
</organism>
<protein>
    <submittedName>
        <fullName evidence="2">Uncharacterized protein</fullName>
    </submittedName>
</protein>
<keyword evidence="1" id="KW-1133">Transmembrane helix</keyword>
<gene>
    <name evidence="2" type="ORF">NCGR_LOCUS51229</name>
</gene>
<feature type="transmembrane region" description="Helical" evidence="1">
    <location>
        <begin position="154"/>
        <end position="181"/>
    </location>
</feature>
<accession>A0A811RD56</accession>
<dbReference type="AlphaFoldDB" id="A0A811RD56"/>
<dbReference type="EMBL" id="CAJGYO010000014">
    <property type="protein sequence ID" value="CAD6267924.1"/>
    <property type="molecule type" value="Genomic_DNA"/>
</dbReference>
<feature type="transmembrane region" description="Helical" evidence="1">
    <location>
        <begin position="116"/>
        <end position="134"/>
    </location>
</feature>
<dbReference type="Proteomes" id="UP000604825">
    <property type="component" value="Unassembled WGS sequence"/>
</dbReference>
<dbReference type="InterPro" id="IPR052222">
    <property type="entry name" value="DESIGUAL"/>
</dbReference>
<evidence type="ECO:0000313" key="2">
    <source>
        <dbReference type="EMBL" id="CAD6267924.1"/>
    </source>
</evidence>
<evidence type="ECO:0000256" key="1">
    <source>
        <dbReference type="SAM" id="Phobius"/>
    </source>
</evidence>
<keyword evidence="1" id="KW-0812">Transmembrane</keyword>
<comment type="caution">
    <text evidence="2">The sequence shown here is derived from an EMBL/GenBank/DDBJ whole genome shotgun (WGS) entry which is preliminary data.</text>
</comment>
<sequence length="226" mass="23660">MVEGHVAVICVAVSALALTAAALGIVGEATTKSEATRARRLPLNLAVADGFDGANCVYRRTPAFGCGGSLAADGPGRPHRRRRVLGPLKGEVRPPTRWGRLISALMASSLHSDRAAVRRFLAILAASAFLVGSLKNQSGERRPKEGVTTLYKCTVLVAGVFAGGSLFSVAAAVVGIASYVAHEAAAGFGPPQPPPLSETEGPRQGSHFVMRVDRPRLTLFFFGEKC</sequence>
<reference evidence="2" key="1">
    <citation type="submission" date="2020-10" db="EMBL/GenBank/DDBJ databases">
        <authorList>
            <person name="Han B."/>
            <person name="Lu T."/>
            <person name="Zhao Q."/>
            <person name="Huang X."/>
            <person name="Zhao Y."/>
        </authorList>
    </citation>
    <scope>NUCLEOTIDE SEQUENCE</scope>
</reference>
<proteinExistence type="predicted"/>
<dbReference type="OrthoDB" id="694597at2759"/>